<dbReference type="Gene3D" id="2.60.120.260">
    <property type="entry name" value="Galactose-binding domain-like"/>
    <property type="match status" value="2"/>
</dbReference>
<name>A0AAD7A0A6_9AGAR</name>
<reference evidence="3" key="1">
    <citation type="submission" date="2023-03" db="EMBL/GenBank/DDBJ databases">
        <title>Massive genome expansion in bonnet fungi (Mycena s.s.) driven by repeated elements and novel gene families across ecological guilds.</title>
        <authorList>
            <consortium name="Lawrence Berkeley National Laboratory"/>
            <person name="Harder C.B."/>
            <person name="Miyauchi S."/>
            <person name="Viragh M."/>
            <person name="Kuo A."/>
            <person name="Thoen E."/>
            <person name="Andreopoulos B."/>
            <person name="Lu D."/>
            <person name="Skrede I."/>
            <person name="Drula E."/>
            <person name="Henrissat B."/>
            <person name="Morin E."/>
            <person name="Kohler A."/>
            <person name="Barry K."/>
            <person name="LaButti K."/>
            <person name="Morin E."/>
            <person name="Salamov A."/>
            <person name="Lipzen A."/>
            <person name="Mereny Z."/>
            <person name="Hegedus B."/>
            <person name="Baldrian P."/>
            <person name="Stursova M."/>
            <person name="Weitz H."/>
            <person name="Taylor A."/>
            <person name="Grigoriev I.V."/>
            <person name="Nagy L.G."/>
            <person name="Martin F."/>
            <person name="Kauserud H."/>
        </authorList>
    </citation>
    <scope>NUCLEOTIDE SEQUENCE</scope>
    <source>
        <strain evidence="3">CBHHK002</strain>
    </source>
</reference>
<feature type="compositionally biased region" description="Polar residues" evidence="1">
    <location>
        <begin position="288"/>
        <end position="306"/>
    </location>
</feature>
<sequence length="455" mass="47047">MASSFNLTIEDSSPLILYGPSGAWQDATAQDTAGLPYSGNSLHGTTAPGATATVNFNGTGIEFYGGYRPSYGTYTLSVDGKQVASGTSTSDGVETKRLLAAASGLPNGQHTAVLTSTGVGMDLDFVNLSTQVGATGSTTTSTVFDDASSAITYAGTWDTSNTNAYLNNTLHYTNAPGSAASLSFSGSAVAVYGTVSPDHANVQVSIDGQMTMVNAQSSSIAELHPQTLLYYANDLDASQHMLIITNPGQQDGTGPFIDLDSITVYSASIPATSVAGSAVGEGGPAPSAFSNQGGTTGAPASQSRPHSGLSTGAMIGIVIGVLFIIGLLLALVAFLVMRRKKRWQPLEESPRTPVGAELPLQGPNMRFTPVSPQQPMPTFSGLVSRRMSAHSIAPSYYGADTASRSSFGSTTPVPPVPTLTMPRVPSRAQQGVMMIDANRGPERPNRPPTLNLLTN</sequence>
<gene>
    <name evidence="3" type="ORF">DFH08DRAFT_869811</name>
</gene>
<feature type="region of interest" description="Disordered" evidence="1">
    <location>
        <begin position="403"/>
        <end position="423"/>
    </location>
</feature>
<dbReference type="PANTHER" id="PTHR16861:SF4">
    <property type="entry name" value="SH3 DOMAIN PROTEIN (AFU_ORTHOLOGUE AFUA_1G13610)"/>
    <property type="match status" value="1"/>
</dbReference>
<evidence type="ECO:0000313" key="3">
    <source>
        <dbReference type="EMBL" id="KAJ7346928.1"/>
    </source>
</evidence>
<feature type="transmembrane region" description="Helical" evidence="2">
    <location>
        <begin position="313"/>
        <end position="336"/>
    </location>
</feature>
<keyword evidence="4" id="KW-1185">Reference proteome</keyword>
<dbReference type="PANTHER" id="PTHR16861">
    <property type="entry name" value="GLYCOPROTEIN 38"/>
    <property type="match status" value="1"/>
</dbReference>
<dbReference type="Proteomes" id="UP001218218">
    <property type="component" value="Unassembled WGS sequence"/>
</dbReference>
<keyword evidence="2" id="KW-0812">Transmembrane</keyword>
<evidence type="ECO:0000256" key="2">
    <source>
        <dbReference type="SAM" id="Phobius"/>
    </source>
</evidence>
<evidence type="ECO:0000256" key="1">
    <source>
        <dbReference type="SAM" id="MobiDB-lite"/>
    </source>
</evidence>
<keyword evidence="2" id="KW-1133">Transmembrane helix</keyword>
<organism evidence="3 4">
    <name type="scientific">Mycena albidolilacea</name>
    <dbReference type="NCBI Taxonomy" id="1033008"/>
    <lineage>
        <taxon>Eukaryota</taxon>
        <taxon>Fungi</taxon>
        <taxon>Dikarya</taxon>
        <taxon>Basidiomycota</taxon>
        <taxon>Agaricomycotina</taxon>
        <taxon>Agaricomycetes</taxon>
        <taxon>Agaricomycetidae</taxon>
        <taxon>Agaricales</taxon>
        <taxon>Marasmiineae</taxon>
        <taxon>Mycenaceae</taxon>
        <taxon>Mycena</taxon>
    </lineage>
</organism>
<dbReference type="EMBL" id="JARIHO010000020">
    <property type="protein sequence ID" value="KAJ7346928.1"/>
    <property type="molecule type" value="Genomic_DNA"/>
</dbReference>
<keyword evidence="2" id="KW-0472">Membrane</keyword>
<evidence type="ECO:0008006" key="5">
    <source>
        <dbReference type="Google" id="ProtNLM"/>
    </source>
</evidence>
<comment type="caution">
    <text evidence="3">The sequence shown here is derived from an EMBL/GenBank/DDBJ whole genome shotgun (WGS) entry which is preliminary data.</text>
</comment>
<protein>
    <recommendedName>
        <fullName evidence="5">Transmembrane protein</fullName>
    </recommendedName>
</protein>
<feature type="region of interest" description="Disordered" evidence="1">
    <location>
        <begin position="276"/>
        <end position="306"/>
    </location>
</feature>
<evidence type="ECO:0000313" key="4">
    <source>
        <dbReference type="Proteomes" id="UP001218218"/>
    </source>
</evidence>
<dbReference type="AlphaFoldDB" id="A0AAD7A0A6"/>
<accession>A0AAD7A0A6</accession>
<proteinExistence type="predicted"/>